<evidence type="ECO:0000313" key="2">
    <source>
        <dbReference type="EMBL" id="EYE91468.1"/>
    </source>
</evidence>
<dbReference type="Proteomes" id="UP000019804">
    <property type="component" value="Unassembled WGS sequence"/>
</dbReference>
<proteinExistence type="predicted"/>
<feature type="transmembrane region" description="Helical" evidence="1">
    <location>
        <begin position="58"/>
        <end position="79"/>
    </location>
</feature>
<reference evidence="3" key="1">
    <citation type="journal article" date="2014" name="Nat. Commun.">
        <title>Genomic adaptations of the halophilic Dead Sea filamentous fungus Eurotium rubrum.</title>
        <authorList>
            <person name="Kis-Papo T."/>
            <person name="Weig A.R."/>
            <person name="Riley R."/>
            <person name="Persoh D."/>
            <person name="Salamov A."/>
            <person name="Sun H."/>
            <person name="Lipzen A."/>
            <person name="Wasser S.P."/>
            <person name="Rambold G."/>
            <person name="Grigoriev I.V."/>
            <person name="Nevo E."/>
        </authorList>
    </citation>
    <scope>NUCLEOTIDE SEQUENCE [LARGE SCALE GENOMIC DNA]</scope>
    <source>
        <strain evidence="3">CBS 135680</strain>
    </source>
</reference>
<accession>A0A017S361</accession>
<organism evidence="2 3">
    <name type="scientific">Aspergillus ruber (strain CBS 135680)</name>
    <dbReference type="NCBI Taxonomy" id="1388766"/>
    <lineage>
        <taxon>Eukaryota</taxon>
        <taxon>Fungi</taxon>
        <taxon>Dikarya</taxon>
        <taxon>Ascomycota</taxon>
        <taxon>Pezizomycotina</taxon>
        <taxon>Eurotiomycetes</taxon>
        <taxon>Eurotiomycetidae</taxon>
        <taxon>Eurotiales</taxon>
        <taxon>Aspergillaceae</taxon>
        <taxon>Aspergillus</taxon>
        <taxon>Aspergillus subgen. Aspergillus</taxon>
    </lineage>
</organism>
<protein>
    <submittedName>
        <fullName evidence="2">Uncharacterized protein</fullName>
    </submittedName>
</protein>
<name>A0A017S361_ASPRC</name>
<keyword evidence="3" id="KW-1185">Reference proteome</keyword>
<dbReference type="GeneID" id="63698052"/>
<dbReference type="AlphaFoldDB" id="A0A017S361"/>
<keyword evidence="1" id="KW-1133">Transmembrane helix</keyword>
<evidence type="ECO:0000313" key="3">
    <source>
        <dbReference type="Proteomes" id="UP000019804"/>
    </source>
</evidence>
<keyword evidence="1" id="KW-0472">Membrane</keyword>
<sequence>MTDMSVDNLIGSTAKLFGLDASRYSHYSYLPEFVKRILGKLLPFQVDSMAHPFNDLKLVGYSGMRCSLFFSVLVLRMYVLALTHLEAQNKC</sequence>
<evidence type="ECO:0000256" key="1">
    <source>
        <dbReference type="SAM" id="Phobius"/>
    </source>
</evidence>
<dbReference type="EMBL" id="KK088444">
    <property type="protein sequence ID" value="EYE91468.1"/>
    <property type="molecule type" value="Genomic_DNA"/>
</dbReference>
<dbReference type="RefSeq" id="XP_040635158.1">
    <property type="nucleotide sequence ID" value="XM_040782928.1"/>
</dbReference>
<keyword evidence="1" id="KW-0812">Transmembrane</keyword>
<gene>
    <name evidence="2" type="ORF">EURHEDRAFT_416345</name>
</gene>
<dbReference type="HOGENOM" id="CLU_2426649_0_0_1"/>